<keyword evidence="3 6" id="KW-1133">Transmembrane helix</keyword>
<sequence>MSDAKEYFGLSCPSGGDFYICEGNTTEFVGCCTSDPCSDGVGSCPEDDLRTSSFTSDKYADLPQLDCDSSKGNEIWFTCAFTSPPFMGCCDEAACNDGCARNKLVPAVLPEGEANRLRFLEPDDDSSSSKTASASSGSTSTSTSSASASASTSAAADKDSGLGTGPIAGIAAGAAVLGMLLLFFLLWKFWWAPRKRRQNGQQFEPVARSMHQPDQPDTPGTFYTGQSPMSHYQQSFASTPTMVPHYPSGVSMDQYGKISPQTANFDRPNSMAAYSDVSSIPRAYGQPYSPVPMIPVQEMDGTTSVPPQELSTGQEQHYQNQAYSPEPSPGFSPGMNHGISPSQSPNPNPNAHTNQLGISNR</sequence>
<feature type="compositionally biased region" description="Polar residues" evidence="5">
    <location>
        <begin position="351"/>
        <end position="361"/>
    </location>
</feature>
<dbReference type="OrthoDB" id="3692311at2759"/>
<dbReference type="Proteomes" id="UP000722485">
    <property type="component" value="Unassembled WGS sequence"/>
</dbReference>
<dbReference type="GO" id="GO:0071944">
    <property type="term" value="C:cell periphery"/>
    <property type="evidence" value="ECO:0007669"/>
    <property type="project" value="UniProtKB-ARBA"/>
</dbReference>
<feature type="transmembrane region" description="Helical" evidence="6">
    <location>
        <begin position="167"/>
        <end position="187"/>
    </location>
</feature>
<dbReference type="GO" id="GO:0016020">
    <property type="term" value="C:membrane"/>
    <property type="evidence" value="ECO:0007669"/>
    <property type="project" value="UniProtKB-SubCell"/>
</dbReference>
<dbReference type="AlphaFoldDB" id="A0A9P5LHP5"/>
<dbReference type="PANTHER" id="PTHR15549">
    <property type="entry name" value="PAIRED IMMUNOGLOBULIN-LIKE TYPE 2 RECEPTOR"/>
    <property type="match status" value="1"/>
</dbReference>
<evidence type="ECO:0000256" key="6">
    <source>
        <dbReference type="SAM" id="Phobius"/>
    </source>
</evidence>
<dbReference type="InterPro" id="IPR051694">
    <property type="entry name" value="Immunoregulatory_rcpt-like"/>
</dbReference>
<keyword evidence="2 6" id="KW-0812">Transmembrane</keyword>
<feature type="compositionally biased region" description="Low complexity" evidence="5">
    <location>
        <begin position="128"/>
        <end position="150"/>
    </location>
</feature>
<evidence type="ECO:0000256" key="1">
    <source>
        <dbReference type="ARBA" id="ARBA00004167"/>
    </source>
</evidence>
<protein>
    <submittedName>
        <fullName evidence="7">Uncharacterized protein</fullName>
    </submittedName>
</protein>
<dbReference type="EMBL" id="JAANBB010000079">
    <property type="protein sequence ID" value="KAF7551368.1"/>
    <property type="molecule type" value="Genomic_DNA"/>
</dbReference>
<evidence type="ECO:0000313" key="7">
    <source>
        <dbReference type="EMBL" id="KAF7551368.1"/>
    </source>
</evidence>
<name>A0A9P5LHP5_9HYPO</name>
<comment type="caution">
    <text evidence="7">The sequence shown here is derived from an EMBL/GenBank/DDBJ whole genome shotgun (WGS) entry which is preliminary data.</text>
</comment>
<evidence type="ECO:0000256" key="5">
    <source>
        <dbReference type="SAM" id="MobiDB-lite"/>
    </source>
</evidence>
<feature type="region of interest" description="Disordered" evidence="5">
    <location>
        <begin position="291"/>
        <end position="361"/>
    </location>
</feature>
<keyword evidence="4 6" id="KW-0472">Membrane</keyword>
<reference evidence="7" key="1">
    <citation type="submission" date="2020-03" db="EMBL/GenBank/DDBJ databases">
        <title>Draft Genome Sequence of Cylindrodendrum hubeiense.</title>
        <authorList>
            <person name="Buettner E."/>
            <person name="Kellner H."/>
        </authorList>
    </citation>
    <scope>NUCLEOTIDE SEQUENCE</scope>
    <source>
        <strain evidence="7">IHI 201604</strain>
    </source>
</reference>
<evidence type="ECO:0000313" key="8">
    <source>
        <dbReference type="Proteomes" id="UP000722485"/>
    </source>
</evidence>
<proteinExistence type="predicted"/>
<feature type="region of interest" description="Disordered" evidence="5">
    <location>
        <begin position="119"/>
        <end position="150"/>
    </location>
</feature>
<gene>
    <name evidence="7" type="ORF">G7Z17_g5072</name>
</gene>
<evidence type="ECO:0000256" key="2">
    <source>
        <dbReference type="ARBA" id="ARBA00022692"/>
    </source>
</evidence>
<feature type="compositionally biased region" description="Polar residues" evidence="5">
    <location>
        <begin position="300"/>
        <end position="323"/>
    </location>
</feature>
<comment type="subcellular location">
    <subcellularLocation>
        <location evidence="1">Membrane</location>
        <topology evidence="1">Single-pass membrane protein</topology>
    </subcellularLocation>
</comment>
<evidence type="ECO:0000256" key="4">
    <source>
        <dbReference type="ARBA" id="ARBA00023136"/>
    </source>
</evidence>
<evidence type="ECO:0000256" key="3">
    <source>
        <dbReference type="ARBA" id="ARBA00022989"/>
    </source>
</evidence>
<keyword evidence="8" id="KW-1185">Reference proteome</keyword>
<organism evidence="7 8">
    <name type="scientific">Cylindrodendrum hubeiense</name>
    <dbReference type="NCBI Taxonomy" id="595255"/>
    <lineage>
        <taxon>Eukaryota</taxon>
        <taxon>Fungi</taxon>
        <taxon>Dikarya</taxon>
        <taxon>Ascomycota</taxon>
        <taxon>Pezizomycotina</taxon>
        <taxon>Sordariomycetes</taxon>
        <taxon>Hypocreomycetidae</taxon>
        <taxon>Hypocreales</taxon>
        <taxon>Nectriaceae</taxon>
        <taxon>Cylindrodendrum</taxon>
    </lineage>
</organism>
<feature type="region of interest" description="Disordered" evidence="5">
    <location>
        <begin position="202"/>
        <end position="228"/>
    </location>
</feature>
<dbReference type="PANTHER" id="PTHR15549:SF30">
    <property type="entry name" value="MID2 DOMAIN-CONTAINING PROTEIN"/>
    <property type="match status" value="1"/>
</dbReference>
<accession>A0A9P5LHP5</accession>